<keyword evidence="11" id="KW-1185">Reference proteome</keyword>
<dbReference type="Proteomes" id="UP000249688">
    <property type="component" value="Unassembled WGS sequence"/>
</dbReference>
<dbReference type="InterPro" id="IPR010656">
    <property type="entry name" value="DctM"/>
</dbReference>
<keyword evidence="5 8" id="KW-1133">Transmembrane helix</keyword>
<comment type="function">
    <text evidence="7">Part of the tripartite ATP-independent periplasmic (TRAP) transport system.</text>
</comment>
<comment type="caution">
    <text evidence="10">The sequence shown here is derived from an EMBL/GenBank/DDBJ whole genome shotgun (WGS) entry which is preliminary data.</text>
</comment>
<dbReference type="RefSeq" id="WP_281271355.1">
    <property type="nucleotide sequence ID" value="NZ_QKYU01000019.1"/>
</dbReference>
<comment type="subcellular location">
    <subcellularLocation>
        <location evidence="1 7">Cell inner membrane</location>
        <topology evidence="1 7">Multi-pass membrane protein</topology>
    </subcellularLocation>
</comment>
<evidence type="ECO:0000256" key="1">
    <source>
        <dbReference type="ARBA" id="ARBA00004429"/>
    </source>
</evidence>
<evidence type="ECO:0000313" key="10">
    <source>
        <dbReference type="EMBL" id="PZW42183.1"/>
    </source>
</evidence>
<dbReference type="GO" id="GO:0005886">
    <property type="term" value="C:plasma membrane"/>
    <property type="evidence" value="ECO:0007669"/>
    <property type="project" value="UniProtKB-SubCell"/>
</dbReference>
<keyword evidence="7" id="KW-0813">Transport</keyword>
<dbReference type="GO" id="GO:0022857">
    <property type="term" value="F:transmembrane transporter activity"/>
    <property type="evidence" value="ECO:0007669"/>
    <property type="project" value="UniProtKB-UniRule"/>
</dbReference>
<evidence type="ECO:0000256" key="8">
    <source>
        <dbReference type="SAM" id="Phobius"/>
    </source>
</evidence>
<dbReference type="PANTHER" id="PTHR33362">
    <property type="entry name" value="SIALIC ACID TRAP TRANSPORTER PERMEASE PROTEIN SIAT-RELATED"/>
    <property type="match status" value="1"/>
</dbReference>
<evidence type="ECO:0000256" key="2">
    <source>
        <dbReference type="ARBA" id="ARBA00022475"/>
    </source>
</evidence>
<evidence type="ECO:0000256" key="6">
    <source>
        <dbReference type="ARBA" id="ARBA00023136"/>
    </source>
</evidence>
<dbReference type="AlphaFoldDB" id="A0A2W7IU33"/>
<evidence type="ECO:0000313" key="11">
    <source>
        <dbReference type="Proteomes" id="UP000249688"/>
    </source>
</evidence>
<keyword evidence="6 8" id="KW-0472">Membrane</keyword>
<evidence type="ECO:0000256" key="5">
    <source>
        <dbReference type="ARBA" id="ARBA00022989"/>
    </source>
</evidence>
<organism evidence="10 11">
    <name type="scientific">Humitalea rosea</name>
    <dbReference type="NCBI Taxonomy" id="990373"/>
    <lineage>
        <taxon>Bacteria</taxon>
        <taxon>Pseudomonadati</taxon>
        <taxon>Pseudomonadota</taxon>
        <taxon>Alphaproteobacteria</taxon>
        <taxon>Acetobacterales</taxon>
        <taxon>Roseomonadaceae</taxon>
        <taxon>Humitalea</taxon>
    </lineage>
</organism>
<keyword evidence="3 7" id="KW-0997">Cell inner membrane</keyword>
<feature type="domain" description="TRAP C4-dicarboxylate transport system permease DctM subunit" evidence="9">
    <location>
        <begin position="2"/>
        <end position="62"/>
    </location>
</feature>
<evidence type="ECO:0000256" key="4">
    <source>
        <dbReference type="ARBA" id="ARBA00022692"/>
    </source>
</evidence>
<feature type="transmembrane region" description="Helical" evidence="8">
    <location>
        <begin position="55"/>
        <end position="77"/>
    </location>
</feature>
<name>A0A2W7IU33_9PROT</name>
<proteinExistence type="predicted"/>
<reference evidence="10 11" key="1">
    <citation type="submission" date="2018-06" db="EMBL/GenBank/DDBJ databases">
        <title>Genomic Encyclopedia of Archaeal and Bacterial Type Strains, Phase II (KMG-II): from individual species to whole genera.</title>
        <authorList>
            <person name="Goeker M."/>
        </authorList>
    </citation>
    <scope>NUCLEOTIDE SEQUENCE [LARGE SCALE GENOMIC DNA]</scope>
    <source>
        <strain evidence="10 11">DSM 24525</strain>
    </source>
</reference>
<evidence type="ECO:0000259" key="9">
    <source>
        <dbReference type="Pfam" id="PF06808"/>
    </source>
</evidence>
<keyword evidence="2" id="KW-1003">Cell membrane</keyword>
<evidence type="ECO:0000256" key="3">
    <source>
        <dbReference type="ARBA" id="ARBA00022519"/>
    </source>
</evidence>
<evidence type="ECO:0000256" key="7">
    <source>
        <dbReference type="RuleBase" id="RU369079"/>
    </source>
</evidence>
<protein>
    <submittedName>
        <fullName evidence="10">Tripartite ATP-independent transporter DctM subunit</fullName>
    </submittedName>
</protein>
<gene>
    <name evidence="10" type="ORF">C8P66_11975</name>
</gene>
<dbReference type="EMBL" id="QKYU01000019">
    <property type="protein sequence ID" value="PZW42183.1"/>
    <property type="molecule type" value="Genomic_DNA"/>
</dbReference>
<dbReference type="Pfam" id="PF06808">
    <property type="entry name" value="DctM"/>
    <property type="match status" value="1"/>
</dbReference>
<dbReference type="InterPro" id="IPR004681">
    <property type="entry name" value="TRAP_DctM"/>
</dbReference>
<sequence>MNGYPLPFAVGLTGASSTIGPIIPPSLPMVIFGVMANTSIGQLFAAGLIPGPVMVPVLMLAVGVDPVHFGVIMVLCLPMMIHR</sequence>
<accession>A0A2W7IU33</accession>
<keyword evidence="4 8" id="KW-0812">Transmembrane</keyword>